<evidence type="ECO:0000313" key="7">
    <source>
        <dbReference type="EMBL" id="QII13147.1"/>
    </source>
</evidence>
<dbReference type="KEGG" id="kst:KSMBR1_3300"/>
<feature type="transmembrane region" description="Helical" evidence="5">
    <location>
        <begin position="312"/>
        <end position="333"/>
    </location>
</feature>
<feature type="transmembrane region" description="Helical" evidence="5">
    <location>
        <begin position="175"/>
        <end position="201"/>
    </location>
</feature>
<comment type="subcellular location">
    <subcellularLocation>
        <location evidence="1">Membrane</location>
        <topology evidence="1">Multi-pass membrane protein</topology>
    </subcellularLocation>
</comment>
<keyword evidence="9" id="KW-1185">Reference proteome</keyword>
<evidence type="ECO:0000313" key="9">
    <source>
        <dbReference type="Proteomes" id="UP000221734"/>
    </source>
</evidence>
<dbReference type="CDD" id="cd09319">
    <property type="entry name" value="TDT_like_1"/>
    <property type="match status" value="1"/>
</dbReference>
<proteinExistence type="predicted"/>
<dbReference type="OrthoDB" id="958273at2"/>
<evidence type="ECO:0000256" key="2">
    <source>
        <dbReference type="ARBA" id="ARBA00022692"/>
    </source>
</evidence>
<protein>
    <submittedName>
        <fullName evidence="7">Putative inorganic ion or dicarboxylate transport protein of TDT family</fullName>
    </submittedName>
    <submittedName>
        <fullName evidence="6">Similar to inorganic ion or dicarboxylate transport protein of TDT family</fullName>
    </submittedName>
</protein>
<dbReference type="Proteomes" id="UP000221734">
    <property type="component" value="Chromosome Kuenenia_stuttgartiensis_MBR1"/>
</dbReference>
<dbReference type="InterPro" id="IPR038665">
    <property type="entry name" value="Voltage-dep_anion_channel_sf"/>
</dbReference>
<dbReference type="RefSeq" id="WP_099326314.1">
    <property type="nucleotide sequence ID" value="NZ_CP049055.1"/>
</dbReference>
<organism evidence="6">
    <name type="scientific">Kuenenia stuttgartiensis</name>
    <dbReference type="NCBI Taxonomy" id="174633"/>
    <lineage>
        <taxon>Bacteria</taxon>
        <taxon>Pseudomonadati</taxon>
        <taxon>Planctomycetota</taxon>
        <taxon>Candidatus Brocadiia</taxon>
        <taxon>Candidatus Brocadiales</taxon>
        <taxon>Candidatus Brocadiaceae</taxon>
        <taxon>Candidatus Kuenenia</taxon>
    </lineage>
</organism>
<feature type="transmembrane region" description="Helical" evidence="5">
    <location>
        <begin position="40"/>
        <end position="65"/>
    </location>
</feature>
<evidence type="ECO:0000256" key="5">
    <source>
        <dbReference type="SAM" id="Phobius"/>
    </source>
</evidence>
<feature type="transmembrane region" description="Helical" evidence="5">
    <location>
        <begin position="140"/>
        <end position="163"/>
    </location>
</feature>
<reference evidence="6" key="2">
    <citation type="submission" date="2006-01" db="EMBL/GenBank/DDBJ databases">
        <authorList>
            <person name="Genoscope"/>
        </authorList>
    </citation>
    <scope>NUCLEOTIDE SEQUENCE</scope>
</reference>
<evidence type="ECO:0000313" key="6">
    <source>
        <dbReference type="EMBL" id="CAJ73054.1"/>
    </source>
</evidence>
<dbReference type="Proteomes" id="UP000501926">
    <property type="component" value="Chromosome"/>
</dbReference>
<feature type="transmembrane region" description="Helical" evidence="5">
    <location>
        <begin position="105"/>
        <end position="128"/>
    </location>
</feature>
<name>Q1Q654_KUEST</name>
<sequence length="435" mass="49064">MNIVTIATYSTNTRWFIPAMATMMMALISSSYGYNEAAPYLFIAGITAFFLVAAFITMKAVFFYSEFSHDIHSPEKTNYLFSVVGVIGLAGVFCSKLWSNYTVSWIFLYVSLALWVIITLLSFSFLFLSRKSEERKLEEVLHGGWFFICIGTQATALMSIIAAKQATSHLFLIHLISFGLWSIGAFLYLLFITLIVLRLIFYSFPNNSELSPYWMNVGAAALTALTGITLFQHISATGGTFLDLLPFLKGFSLFFWSVGLWWLPLLSIMALKKQAYNDDRFVFTVGYWEIALSLALYAAGTKQLTGIFAGQYIVAFSHFLHIAVLLVYGYALVSTITHLAFSLVWMPVNDLTISCVVPYRFTLQGKIFYVTGIVSEWMDKNIQGKVKKQYYAIVNNNLNCLISYDLFSKKWYIRLANAAIDTKGQPPIQPPVHNS</sequence>
<dbReference type="EMBL" id="CP049055">
    <property type="protein sequence ID" value="QII13147.1"/>
    <property type="molecule type" value="Genomic_DNA"/>
</dbReference>
<keyword evidence="4 5" id="KW-0472">Membrane</keyword>
<dbReference type="Pfam" id="PF03595">
    <property type="entry name" value="SLAC1"/>
    <property type="match status" value="1"/>
</dbReference>
<dbReference type="EMBL" id="CT573071">
    <property type="protein sequence ID" value="CAJ73054.1"/>
    <property type="molecule type" value="Genomic_DNA"/>
</dbReference>
<evidence type="ECO:0000256" key="3">
    <source>
        <dbReference type="ARBA" id="ARBA00022989"/>
    </source>
</evidence>
<feature type="transmembrane region" description="Helical" evidence="5">
    <location>
        <begin position="15"/>
        <end position="34"/>
    </location>
</feature>
<evidence type="ECO:0000256" key="1">
    <source>
        <dbReference type="ARBA" id="ARBA00004141"/>
    </source>
</evidence>
<evidence type="ECO:0000256" key="4">
    <source>
        <dbReference type="ARBA" id="ARBA00023136"/>
    </source>
</evidence>
<dbReference type="Gene3D" id="1.50.10.150">
    <property type="entry name" value="Voltage-dependent anion channel"/>
    <property type="match status" value="1"/>
</dbReference>
<accession>Q1Q654</accession>
<evidence type="ECO:0000313" key="8">
    <source>
        <dbReference type="EMBL" id="SOH05777.1"/>
    </source>
</evidence>
<reference evidence="9" key="4">
    <citation type="submission" date="2017-10" db="EMBL/GenBank/DDBJ databases">
        <authorList>
            <person name="Frank J."/>
        </authorList>
    </citation>
    <scope>NUCLEOTIDE SEQUENCE [LARGE SCALE GENOMIC DNA]</scope>
</reference>
<gene>
    <name evidence="6" type="primary">mae1</name>
    <name evidence="7" type="synonym">mae</name>
    <name evidence="7" type="ORF">KsCSTR_37680</name>
    <name evidence="8" type="ORF">KSMBR1_3300</name>
    <name evidence="6" type="ORF">kuste2309</name>
</gene>
<dbReference type="AlphaFoldDB" id="Q1Q654"/>
<dbReference type="InterPro" id="IPR004695">
    <property type="entry name" value="SLAC1/Mae1/Ssu1/TehA"/>
</dbReference>
<keyword evidence="3 5" id="KW-1133">Transmembrane helix</keyword>
<keyword evidence="2 5" id="KW-0812">Transmembrane</keyword>
<reference evidence="8" key="3">
    <citation type="submission" date="2017-10" db="EMBL/GenBank/DDBJ databases">
        <authorList>
            <person name="Banno H."/>
            <person name="Chua N.-H."/>
        </authorList>
    </citation>
    <scope>NUCLEOTIDE SEQUENCE [LARGE SCALE GENOMIC DNA]</scope>
    <source>
        <strain evidence="8">Kuenenia_mbr1_ru-nijmegen</strain>
    </source>
</reference>
<feature type="transmembrane region" description="Helical" evidence="5">
    <location>
        <begin position="213"/>
        <end position="231"/>
    </location>
</feature>
<dbReference type="GO" id="GO:0055085">
    <property type="term" value="P:transmembrane transport"/>
    <property type="evidence" value="ECO:0007669"/>
    <property type="project" value="InterPro"/>
</dbReference>
<evidence type="ECO:0000313" key="10">
    <source>
        <dbReference type="Proteomes" id="UP000501926"/>
    </source>
</evidence>
<feature type="transmembrane region" description="Helical" evidence="5">
    <location>
        <begin position="251"/>
        <end position="269"/>
    </location>
</feature>
<dbReference type="EMBL" id="LT934425">
    <property type="protein sequence ID" value="SOH05777.1"/>
    <property type="molecule type" value="Genomic_DNA"/>
</dbReference>
<dbReference type="GO" id="GO:0016020">
    <property type="term" value="C:membrane"/>
    <property type="evidence" value="ECO:0007669"/>
    <property type="project" value="UniProtKB-SubCell"/>
</dbReference>
<feature type="transmembrane region" description="Helical" evidence="5">
    <location>
        <begin position="281"/>
        <end position="300"/>
    </location>
</feature>
<reference evidence="6" key="1">
    <citation type="journal article" date="2006" name="Nature">
        <title>Deciphering the evolution and metabolism of an anammox bacterium from a community genome.</title>
        <authorList>
            <person name="Strous M."/>
            <person name="Pelletier E."/>
            <person name="Mangenot S."/>
            <person name="Rattei T."/>
            <person name="Lehner A."/>
            <person name="Taylor M.W."/>
            <person name="Horn M."/>
            <person name="Daims H."/>
            <person name="Bartol-Mavel D."/>
            <person name="Wincker P."/>
            <person name="Barbe V."/>
            <person name="Fonknechten N."/>
            <person name="Vallenet D."/>
            <person name="Segurens B."/>
            <person name="Schenowitz-Truong C."/>
            <person name="Medigue C."/>
            <person name="Collingro A."/>
            <person name="Snel B."/>
            <person name="Dutilh B.E."/>
            <person name="OpDenCamp H.J.M."/>
            <person name="vanDerDrift C."/>
            <person name="Cirpus I."/>
            <person name="vanDePas-Schoonen K.T."/>
            <person name="Harhangi H.R."/>
            <person name="vanNiftrik L."/>
            <person name="Schmid M."/>
            <person name="Keltjens J."/>
            <person name="vanDeVossenberg J."/>
            <person name="Kartal B."/>
            <person name="Meier H."/>
            <person name="Frishman D."/>
            <person name="Huynen M.A."/>
            <person name="Mewes H."/>
            <person name="Weissenbach J."/>
            <person name="Jetten M.S.M."/>
            <person name="Wagner M."/>
            <person name="LePaslier D."/>
        </authorList>
    </citation>
    <scope>NUCLEOTIDE SEQUENCE</scope>
</reference>
<reference evidence="7 10" key="5">
    <citation type="submission" date="2020-02" db="EMBL/GenBank/DDBJ databases">
        <title>Newly sequenced genome of strain CSTR1 showed variability in Candidatus Kuenenia stuttgartiensis genomes.</title>
        <authorList>
            <person name="Ding C."/>
            <person name="Adrian L."/>
        </authorList>
    </citation>
    <scope>NUCLEOTIDE SEQUENCE [LARGE SCALE GENOMIC DNA]</scope>
    <source>
        <strain evidence="7 10">CSTR1</strain>
    </source>
</reference>